<dbReference type="GO" id="GO:0005737">
    <property type="term" value="C:cytoplasm"/>
    <property type="evidence" value="ECO:0007669"/>
    <property type="project" value="UniProtKB-SubCell"/>
</dbReference>
<dbReference type="GO" id="GO:0046872">
    <property type="term" value="F:metal ion binding"/>
    <property type="evidence" value="ECO:0007669"/>
    <property type="project" value="UniProtKB-KW"/>
</dbReference>
<evidence type="ECO:0000256" key="6">
    <source>
        <dbReference type="ARBA" id="ARBA00022723"/>
    </source>
</evidence>
<keyword evidence="11" id="KW-0378">Hydrolase</keyword>
<evidence type="ECO:0000256" key="7">
    <source>
        <dbReference type="ARBA" id="ARBA00022741"/>
    </source>
</evidence>
<keyword evidence="7" id="KW-0547">Nucleotide-binding</keyword>
<dbReference type="eggNOG" id="COG0802">
    <property type="taxonomic scope" value="Bacteria"/>
</dbReference>
<evidence type="ECO:0000256" key="4">
    <source>
        <dbReference type="ARBA" id="ARBA00022490"/>
    </source>
</evidence>
<dbReference type="HOGENOM" id="CLU_087829_5_0_9"/>
<evidence type="ECO:0000313" key="11">
    <source>
        <dbReference type="EMBL" id="EFQ04632.1"/>
    </source>
</evidence>
<dbReference type="Gene3D" id="3.40.50.300">
    <property type="entry name" value="P-loop containing nucleotide triphosphate hydrolases"/>
    <property type="match status" value="1"/>
</dbReference>
<dbReference type="PANTHER" id="PTHR33540:SF2">
    <property type="entry name" value="TRNA THREONYLCARBAMOYLADENOSINE BIOSYNTHESIS PROTEIN TSAE"/>
    <property type="match status" value="1"/>
</dbReference>
<comment type="caution">
    <text evidence="11">The sequence shown here is derived from an EMBL/GenBank/DDBJ whole genome shotgun (WGS) entry which is preliminary data.</text>
</comment>
<dbReference type="GO" id="GO:0005524">
    <property type="term" value="F:ATP binding"/>
    <property type="evidence" value="ECO:0007669"/>
    <property type="project" value="UniProtKB-KW"/>
</dbReference>
<dbReference type="AlphaFoldDB" id="E2ZAV0"/>
<dbReference type="GO" id="GO:0002949">
    <property type="term" value="P:tRNA threonylcarbamoyladenosine modification"/>
    <property type="evidence" value="ECO:0007669"/>
    <property type="project" value="InterPro"/>
</dbReference>
<dbReference type="InterPro" id="IPR027417">
    <property type="entry name" value="P-loop_NTPase"/>
</dbReference>
<keyword evidence="5" id="KW-0819">tRNA processing</keyword>
<evidence type="ECO:0000256" key="3">
    <source>
        <dbReference type="ARBA" id="ARBA00019010"/>
    </source>
</evidence>
<dbReference type="NCBIfam" id="TIGR00150">
    <property type="entry name" value="T6A_YjeE"/>
    <property type="match status" value="1"/>
</dbReference>
<evidence type="ECO:0000256" key="10">
    <source>
        <dbReference type="ARBA" id="ARBA00032441"/>
    </source>
</evidence>
<keyword evidence="12" id="KW-1185">Reference proteome</keyword>
<dbReference type="RefSeq" id="WP_006941423.1">
    <property type="nucleotide sequence ID" value="NZ_GL538186.1"/>
</dbReference>
<sequence length="155" mass="17414">MITLYTRSEAETIAFGECVGKVLKQGDVIALKGDLGAGKTHLVQGAAKQMGITSPVVSPTFSLMNVYDHVPPLHHFDFYRLEEEYELDSIDPEEYWETGISFVEWSEKFPHRLPDDAAVITIKKTGDTQREITVEADASRWKDLLKEVEGYALGH</sequence>
<dbReference type="SUPFAM" id="SSF52540">
    <property type="entry name" value="P-loop containing nucleoside triphosphate hydrolases"/>
    <property type="match status" value="1"/>
</dbReference>
<keyword evidence="9" id="KW-0460">Magnesium</keyword>
<keyword evidence="8" id="KW-0067">ATP-binding</keyword>
<protein>
    <recommendedName>
        <fullName evidence="3">tRNA threonylcarbamoyladenosine biosynthesis protein TsaE</fullName>
    </recommendedName>
    <alternativeName>
        <fullName evidence="10">t(6)A37 threonylcarbamoyladenosine biosynthesis protein TsaE</fullName>
    </alternativeName>
</protein>
<keyword evidence="6" id="KW-0479">Metal-binding</keyword>
<dbReference type="PANTHER" id="PTHR33540">
    <property type="entry name" value="TRNA THREONYLCARBAMOYLADENOSINE BIOSYNTHESIS PROTEIN TSAE"/>
    <property type="match status" value="1"/>
</dbReference>
<keyword evidence="4" id="KW-0963">Cytoplasm</keyword>
<dbReference type="Pfam" id="PF02367">
    <property type="entry name" value="TsaE"/>
    <property type="match status" value="1"/>
</dbReference>
<comment type="subcellular location">
    <subcellularLocation>
        <location evidence="1">Cytoplasm</location>
    </subcellularLocation>
</comment>
<organism evidence="11 12">
    <name type="scientific">Megasphaera micronuciformis F0359</name>
    <dbReference type="NCBI Taxonomy" id="706434"/>
    <lineage>
        <taxon>Bacteria</taxon>
        <taxon>Bacillati</taxon>
        <taxon>Bacillota</taxon>
        <taxon>Negativicutes</taxon>
        <taxon>Veillonellales</taxon>
        <taxon>Veillonellaceae</taxon>
        <taxon>Megasphaera</taxon>
    </lineage>
</organism>
<comment type="similarity">
    <text evidence="2">Belongs to the TsaE family.</text>
</comment>
<evidence type="ECO:0000256" key="8">
    <source>
        <dbReference type="ARBA" id="ARBA00022840"/>
    </source>
</evidence>
<reference evidence="11 12" key="1">
    <citation type="submission" date="2010-08" db="EMBL/GenBank/DDBJ databases">
        <authorList>
            <person name="Weinstock G."/>
            <person name="Sodergren E."/>
            <person name="Clifton S."/>
            <person name="Fulton L."/>
            <person name="Fulton B."/>
            <person name="Courtney L."/>
            <person name="Fronick C."/>
            <person name="Harrison M."/>
            <person name="Strong C."/>
            <person name="Farmer C."/>
            <person name="Delahaunty K."/>
            <person name="Markovic C."/>
            <person name="Hall O."/>
            <person name="Minx P."/>
            <person name="Tomlinson C."/>
            <person name="Mitreva M."/>
            <person name="Hou S."/>
            <person name="Chen J."/>
            <person name="Wollam A."/>
            <person name="Pepin K.H."/>
            <person name="Johnson M."/>
            <person name="Bhonagiri V."/>
            <person name="Zhang X."/>
            <person name="Suruliraj S."/>
            <person name="Warren W."/>
            <person name="Chinwalla A."/>
            <person name="Mardis E.R."/>
            <person name="Wilson R.K."/>
        </authorList>
    </citation>
    <scope>NUCLEOTIDE SEQUENCE [LARGE SCALE GENOMIC DNA]</scope>
    <source>
        <strain evidence="11 12">F0359</strain>
    </source>
</reference>
<dbReference type="STRING" id="706434.HMPREF9429_00571"/>
<dbReference type="InterPro" id="IPR003442">
    <property type="entry name" value="T6A_TsaE"/>
</dbReference>
<evidence type="ECO:0000256" key="1">
    <source>
        <dbReference type="ARBA" id="ARBA00004496"/>
    </source>
</evidence>
<evidence type="ECO:0000313" key="12">
    <source>
        <dbReference type="Proteomes" id="UP000003195"/>
    </source>
</evidence>
<accession>E2ZAV0</accession>
<dbReference type="OrthoDB" id="9815896at2"/>
<evidence type="ECO:0000256" key="9">
    <source>
        <dbReference type="ARBA" id="ARBA00022842"/>
    </source>
</evidence>
<evidence type="ECO:0000256" key="5">
    <source>
        <dbReference type="ARBA" id="ARBA00022694"/>
    </source>
</evidence>
<name>E2ZAV0_9FIRM</name>
<gene>
    <name evidence="11" type="ORF">HMPREF9429_00571</name>
</gene>
<dbReference type="GO" id="GO:0016787">
    <property type="term" value="F:hydrolase activity"/>
    <property type="evidence" value="ECO:0007669"/>
    <property type="project" value="UniProtKB-KW"/>
</dbReference>
<dbReference type="EMBL" id="AECS01000012">
    <property type="protein sequence ID" value="EFQ04632.1"/>
    <property type="molecule type" value="Genomic_DNA"/>
</dbReference>
<dbReference type="Proteomes" id="UP000003195">
    <property type="component" value="Unassembled WGS sequence"/>
</dbReference>
<evidence type="ECO:0000256" key="2">
    <source>
        <dbReference type="ARBA" id="ARBA00007599"/>
    </source>
</evidence>
<proteinExistence type="inferred from homology"/>